<dbReference type="SUPFAM" id="SSF81383">
    <property type="entry name" value="F-box domain"/>
    <property type="match status" value="1"/>
</dbReference>
<dbReference type="AlphaFoldDB" id="A0A0D2AGT4"/>
<dbReference type="InterPro" id="IPR036047">
    <property type="entry name" value="F-box-like_dom_sf"/>
</dbReference>
<feature type="compositionally biased region" description="Acidic residues" evidence="1">
    <location>
        <begin position="366"/>
        <end position="378"/>
    </location>
</feature>
<dbReference type="GeneID" id="27348988"/>
<dbReference type="VEuPathDB" id="FungiDB:PV07_09794"/>
<keyword evidence="3" id="KW-1185">Reference proteome</keyword>
<dbReference type="RefSeq" id="XP_016244273.1">
    <property type="nucleotide sequence ID" value="XM_016397082.1"/>
</dbReference>
<organism evidence="2 3">
    <name type="scientific">Cladophialophora immunda</name>
    <dbReference type="NCBI Taxonomy" id="569365"/>
    <lineage>
        <taxon>Eukaryota</taxon>
        <taxon>Fungi</taxon>
        <taxon>Dikarya</taxon>
        <taxon>Ascomycota</taxon>
        <taxon>Pezizomycotina</taxon>
        <taxon>Eurotiomycetes</taxon>
        <taxon>Chaetothyriomycetidae</taxon>
        <taxon>Chaetothyriales</taxon>
        <taxon>Herpotrichiellaceae</taxon>
        <taxon>Cladophialophora</taxon>
    </lineage>
</organism>
<reference evidence="2 3" key="1">
    <citation type="submission" date="2015-01" db="EMBL/GenBank/DDBJ databases">
        <title>The Genome Sequence of Cladophialophora immunda CBS83496.</title>
        <authorList>
            <consortium name="The Broad Institute Genomics Platform"/>
            <person name="Cuomo C."/>
            <person name="de Hoog S."/>
            <person name="Gorbushina A."/>
            <person name="Stielow B."/>
            <person name="Teixiera M."/>
            <person name="Abouelleil A."/>
            <person name="Chapman S.B."/>
            <person name="Priest M."/>
            <person name="Young S.K."/>
            <person name="Wortman J."/>
            <person name="Nusbaum C."/>
            <person name="Birren B."/>
        </authorList>
    </citation>
    <scope>NUCLEOTIDE SEQUENCE [LARGE SCALE GENOMIC DNA]</scope>
    <source>
        <strain evidence="2 3">CBS 83496</strain>
    </source>
</reference>
<evidence type="ECO:0000256" key="1">
    <source>
        <dbReference type="SAM" id="MobiDB-lite"/>
    </source>
</evidence>
<feature type="region of interest" description="Disordered" evidence="1">
    <location>
        <begin position="364"/>
        <end position="386"/>
    </location>
</feature>
<dbReference type="CDD" id="cd09917">
    <property type="entry name" value="F-box_SF"/>
    <property type="match status" value="1"/>
</dbReference>
<proteinExistence type="predicted"/>
<evidence type="ECO:0000313" key="3">
    <source>
        <dbReference type="Proteomes" id="UP000054466"/>
    </source>
</evidence>
<protein>
    <recommendedName>
        <fullName evidence="4">F-box domain-containing protein</fullName>
    </recommendedName>
</protein>
<accession>A0A0D2AGT4</accession>
<evidence type="ECO:0000313" key="2">
    <source>
        <dbReference type="EMBL" id="KIW24057.1"/>
    </source>
</evidence>
<dbReference type="OrthoDB" id="4159306at2759"/>
<evidence type="ECO:0008006" key="4">
    <source>
        <dbReference type="Google" id="ProtNLM"/>
    </source>
</evidence>
<name>A0A0D2AGT4_9EURO</name>
<dbReference type="Proteomes" id="UP000054466">
    <property type="component" value="Unassembled WGS sequence"/>
</dbReference>
<gene>
    <name evidence="2" type="ORF">PV07_09794</name>
</gene>
<dbReference type="HOGENOM" id="CLU_025686_0_0_1"/>
<dbReference type="EMBL" id="KN847045">
    <property type="protein sequence ID" value="KIW24057.1"/>
    <property type="molecule type" value="Genomic_DNA"/>
</dbReference>
<sequence>MASPYRSVRRKSPKRFRQTFLLFPGQRERNIASENLPSVRSLDQGVIEPVPPPSLPAEIWFRILEPLGPLALKTMRLVCRDWAEIGADFLFSTAYLNSYEKSWAGLLNICDSSHARRVRRIVWNPLVLYEECLDGPTWSLRYPNLIKGLKQSEIFRLHQEYAKVYQARRGQLRSSEIRSVSEALQKLSSCHECVISDDYDLETICLDPYLRMRIQGDPDLLRRAANWGLRPRWWLENGEIRDILRTGVELFKLVQNCAAIERLSVNYWDENWTNMVAEDTRLGGLEGYKIDRTSNPNIQSITLHLKYCRGNWLPFDRWDVRTNFQFTFGGLFSFPELRELSFEPAYTDPGLGFMEFVNALKRAEETDSESPEDNDEAIDSPRESQRGYKTLSDLEEAYSRPDGFTLDMMCSLTAQLDLGLVKLSKLTKLSLTNVTLDVRCLLLWLCEQEQLPLSGLSIHLQGTTFLFDLDQETIFYALAQLNVNLAYIPENTFHYLPSPDARFAEPYYGANTLECVTPFSSVRNLCWSMYDIHELVRRGLPAQMPAFPLSGGKVTPGPVEIKRRPSKFWSIQRSYQHREPDVQLFHYCMPGPEGGICDWLDERIYRTELPRALSLLMFNPFWDRDPNPSAGYFGEEVEHEILVHTTELDQETTEPKEQEQQLVLQYEAELLGLDILEQLDLLN</sequence>